<feature type="coiled-coil region" evidence="1">
    <location>
        <begin position="51"/>
        <end position="85"/>
    </location>
</feature>
<dbReference type="Proteomes" id="UP000567293">
    <property type="component" value="Unassembled WGS sequence"/>
</dbReference>
<keyword evidence="3" id="KW-1185">Reference proteome</keyword>
<name>A0A7V8NQP1_9BACT</name>
<evidence type="ECO:0000313" key="2">
    <source>
        <dbReference type="EMBL" id="MBA0085706.1"/>
    </source>
</evidence>
<dbReference type="EMBL" id="JACDQQ010001168">
    <property type="protein sequence ID" value="MBA0085706.1"/>
    <property type="molecule type" value="Genomic_DNA"/>
</dbReference>
<dbReference type="PROSITE" id="PS51257">
    <property type="entry name" value="PROKAR_LIPOPROTEIN"/>
    <property type="match status" value="1"/>
</dbReference>
<dbReference type="AlphaFoldDB" id="A0A7V8NQP1"/>
<evidence type="ECO:0000256" key="1">
    <source>
        <dbReference type="SAM" id="Coils"/>
    </source>
</evidence>
<gene>
    <name evidence="2" type="ORF">HRJ53_11980</name>
</gene>
<organism evidence="2 3">
    <name type="scientific">Candidatus Acidiferrum panamense</name>
    <dbReference type="NCBI Taxonomy" id="2741543"/>
    <lineage>
        <taxon>Bacteria</taxon>
        <taxon>Pseudomonadati</taxon>
        <taxon>Acidobacteriota</taxon>
        <taxon>Terriglobia</taxon>
        <taxon>Candidatus Acidiferrales</taxon>
        <taxon>Candidatus Acidiferrum</taxon>
    </lineage>
</organism>
<reference evidence="2" key="1">
    <citation type="submission" date="2020-06" db="EMBL/GenBank/DDBJ databases">
        <title>Legume-microbial interactions unlock mineral nutrients during tropical forest succession.</title>
        <authorList>
            <person name="Epihov D.Z."/>
        </authorList>
    </citation>
    <scope>NUCLEOTIDE SEQUENCE [LARGE SCALE GENOMIC DNA]</scope>
    <source>
        <strain evidence="2">Pan2503</strain>
    </source>
</reference>
<accession>A0A7V8NQP1</accession>
<comment type="caution">
    <text evidence="2">The sequence shown here is derived from an EMBL/GenBank/DDBJ whole genome shotgun (WGS) entry which is preliminary data.</text>
</comment>
<keyword evidence="1" id="KW-0175">Coiled coil</keyword>
<sequence length="94" mass="10820">MAGSLKWTCGLLSLLLAGCSLNLTKSQKSDLEQLCQNITLQALNERDNAIKADNERRFDVLNQRIENLEREHRSVEQKVDELLALSHQRMYRGH</sequence>
<proteinExistence type="predicted"/>
<evidence type="ECO:0008006" key="4">
    <source>
        <dbReference type="Google" id="ProtNLM"/>
    </source>
</evidence>
<protein>
    <recommendedName>
        <fullName evidence="4">Lipoprotein</fullName>
    </recommendedName>
</protein>
<evidence type="ECO:0000313" key="3">
    <source>
        <dbReference type="Proteomes" id="UP000567293"/>
    </source>
</evidence>